<proteinExistence type="predicted"/>
<dbReference type="Proteomes" id="UP000217153">
    <property type="component" value="Chromosome"/>
</dbReference>
<reference evidence="2" key="1">
    <citation type="submission" date="2016-10" db="EMBL/GenBank/DDBJ databases">
        <title>High microdiversification within the ubiquitous acI lineage of Actinobacteria.</title>
        <authorList>
            <person name="Neuenschwander S.M."/>
            <person name="Salcher M."/>
            <person name="Ghai R."/>
            <person name="Pernthaler J."/>
        </authorList>
    </citation>
    <scope>NUCLEOTIDE SEQUENCE [LARGE SCALE GENOMIC DNA]</scope>
</reference>
<organism evidence="1 2">
    <name type="scientific">Candidatus Nanopelagicus limnae</name>
    <dbReference type="NCBI Taxonomy" id="1884634"/>
    <lineage>
        <taxon>Bacteria</taxon>
        <taxon>Bacillati</taxon>
        <taxon>Actinomycetota</taxon>
        <taxon>Actinomycetes</taxon>
        <taxon>Candidatus Nanopelagicales</taxon>
        <taxon>Candidatus Nanopelagicaceae</taxon>
        <taxon>Candidatus Nanopelagicus</taxon>
    </lineage>
</organism>
<dbReference type="Pfam" id="PF11343">
    <property type="entry name" value="DUF3145"/>
    <property type="match status" value="1"/>
</dbReference>
<evidence type="ECO:0000313" key="1">
    <source>
        <dbReference type="EMBL" id="ASY09128.1"/>
    </source>
</evidence>
<gene>
    <name evidence="1" type="ORF">B1s21122_02015</name>
</gene>
<sequence>MSKSLPYAGRILIYSTPAALTQHIEWAISQKLGQVITLKWVNQPLHPSTLAMEFEYQHQNPVADQIATALKGWHYIRFEITQINKNSNDAVLYRATPDLGLHQASLSSNGDVVLNENQVNTILKNSITHDRLINNLENALGNTWEAEIEPYRLSLALGMKDIVSKSG</sequence>
<dbReference type="OrthoDB" id="3210860at2"/>
<protein>
    <submittedName>
        <fullName evidence="1">DUF3145 domain-containing protein</fullName>
    </submittedName>
</protein>
<dbReference type="InterPro" id="IPR021491">
    <property type="entry name" value="DUF3145"/>
</dbReference>
<accession>A0A249JX70</accession>
<dbReference type="KEGG" id="abam:B1s21122_02015"/>
<dbReference type="EMBL" id="CP016768">
    <property type="protein sequence ID" value="ASY09128.1"/>
    <property type="molecule type" value="Genomic_DNA"/>
</dbReference>
<evidence type="ECO:0000313" key="2">
    <source>
        <dbReference type="Proteomes" id="UP000217153"/>
    </source>
</evidence>
<keyword evidence="2" id="KW-1185">Reference proteome</keyword>
<name>A0A249JX70_9ACTN</name>
<dbReference type="AlphaFoldDB" id="A0A249JX70"/>
<dbReference type="RefSeq" id="WP_095680431.1">
    <property type="nucleotide sequence ID" value="NZ_CP016768.2"/>
</dbReference>